<feature type="chain" id="PRO_5004177578" description="SMP-30/Gluconolactonase/LRE-like region domain-containing protein" evidence="1">
    <location>
        <begin position="17"/>
        <end position="378"/>
    </location>
</feature>
<proteinExistence type="predicted"/>
<dbReference type="InterPro" id="IPR015943">
    <property type="entry name" value="WD40/YVTN_repeat-like_dom_sf"/>
</dbReference>
<dbReference type="Gene3D" id="2.130.10.10">
    <property type="entry name" value="YVTN repeat-like/Quinoprotein amine dehydrogenase"/>
    <property type="match status" value="2"/>
</dbReference>
<dbReference type="VEuPathDB" id="FungiDB:JI435_122710"/>
<dbReference type="PANTHER" id="PTHR40274">
    <property type="entry name" value="VIRGINIAMYCIN B LYASE"/>
    <property type="match status" value="1"/>
</dbReference>
<feature type="signal peptide" evidence="1">
    <location>
        <begin position="1"/>
        <end position="16"/>
    </location>
</feature>
<dbReference type="AlphaFoldDB" id="Q0U7J3"/>
<protein>
    <recommendedName>
        <fullName evidence="4">SMP-30/Gluconolactonase/LRE-like region domain-containing protein</fullName>
    </recommendedName>
</protein>
<evidence type="ECO:0008006" key="4">
    <source>
        <dbReference type="Google" id="ProtNLM"/>
    </source>
</evidence>
<evidence type="ECO:0000256" key="1">
    <source>
        <dbReference type="SAM" id="SignalP"/>
    </source>
</evidence>
<dbReference type="Proteomes" id="UP000001055">
    <property type="component" value="Unassembled WGS sequence"/>
</dbReference>
<accession>Q0U7J3</accession>
<name>Q0U7J3_PHANO</name>
<reference evidence="3" key="1">
    <citation type="journal article" date="2007" name="Plant Cell">
        <title>Dothideomycete-plant interactions illuminated by genome sequencing and EST analysis of the wheat pathogen Stagonospora nodorum.</title>
        <authorList>
            <person name="Hane J.K."/>
            <person name="Lowe R.G."/>
            <person name="Solomon P.S."/>
            <person name="Tan K.C."/>
            <person name="Schoch C.L."/>
            <person name="Spatafora J.W."/>
            <person name="Crous P.W."/>
            <person name="Kodira C."/>
            <person name="Birren B.W."/>
            <person name="Galagan J.E."/>
            <person name="Torriani S.F."/>
            <person name="McDonald B.A."/>
            <person name="Oliver R.P."/>
        </authorList>
    </citation>
    <scope>NUCLEOTIDE SEQUENCE [LARGE SCALE GENOMIC DNA]</scope>
    <source>
        <strain evidence="3">SN15 / ATCC MYA-4574 / FGSC 10173</strain>
    </source>
</reference>
<evidence type="ECO:0000313" key="3">
    <source>
        <dbReference type="Proteomes" id="UP000001055"/>
    </source>
</evidence>
<organism evidence="2 3">
    <name type="scientific">Phaeosphaeria nodorum (strain SN15 / ATCC MYA-4574 / FGSC 10173)</name>
    <name type="common">Glume blotch fungus</name>
    <name type="synonym">Parastagonospora nodorum</name>
    <dbReference type="NCBI Taxonomy" id="321614"/>
    <lineage>
        <taxon>Eukaryota</taxon>
        <taxon>Fungi</taxon>
        <taxon>Dikarya</taxon>
        <taxon>Ascomycota</taxon>
        <taxon>Pezizomycotina</taxon>
        <taxon>Dothideomycetes</taxon>
        <taxon>Pleosporomycetidae</taxon>
        <taxon>Pleosporales</taxon>
        <taxon>Pleosporineae</taxon>
        <taxon>Phaeosphaeriaceae</taxon>
        <taxon>Parastagonospora</taxon>
    </lineage>
</organism>
<keyword evidence="1" id="KW-0732">Signal</keyword>
<evidence type="ECO:0000313" key="2">
    <source>
        <dbReference type="EMBL" id="EAT80683.1"/>
    </source>
</evidence>
<dbReference type="GeneID" id="5979407"/>
<dbReference type="OMA" id="CETEFHP"/>
<dbReference type="SUPFAM" id="SSF101898">
    <property type="entry name" value="NHL repeat"/>
    <property type="match status" value="1"/>
</dbReference>
<sequence length="378" mass="41738">MLAAPLLVLFAPVVLAIPAPQLDLTPSHSKGDSDPARFKYYENPDALQGPCDITTGPDGSIWTQNFLDNSISRIHINSGQVTNYPVPYSPDQLYNSSLPLTGRIAFACAIQPGKDGNLYAATGIRSQFLKINPKTGFIKVFTPPVPNFPFLGNIQPFNDLWAGETGMWYTLTTTGTLYHFNYATEEFDGVYPLPTPLNGVVGAFVSKIDGNVWLAEMLGQAITKFDPRTKQFTRYPLPLTGLGIVVVRAETENRYIWFTGFLSNSNVRFDTRTQKIDVFTAPIPASFPTENTVDPRGRYWYSTATTNTIQYLDANNEAVIIDMPDNGVTLPIGIPPGLNIAIHSGPDNAIYFSQSDLVEPSTVTNMKREDTQQLRLMP</sequence>
<dbReference type="KEGG" id="pno:SNOG_12271"/>
<dbReference type="EMBL" id="CH445345">
    <property type="protein sequence ID" value="EAT80683.1"/>
    <property type="molecule type" value="Genomic_DNA"/>
</dbReference>
<dbReference type="InParanoid" id="Q0U7J3"/>
<dbReference type="InterPro" id="IPR051344">
    <property type="entry name" value="Vgb"/>
</dbReference>
<gene>
    <name evidence="2" type="ORF">SNOG_12271</name>
</gene>
<dbReference type="RefSeq" id="XP_001802497.1">
    <property type="nucleotide sequence ID" value="XM_001802445.1"/>
</dbReference>
<dbReference type="PANTHER" id="PTHR40274:SF3">
    <property type="entry name" value="VIRGINIAMYCIN B LYASE"/>
    <property type="match status" value="1"/>
</dbReference>